<evidence type="ECO:0000256" key="2">
    <source>
        <dbReference type="ARBA" id="ARBA00006597"/>
    </source>
</evidence>
<dbReference type="GO" id="GO:0003677">
    <property type="term" value="F:DNA binding"/>
    <property type="evidence" value="ECO:0007669"/>
    <property type="project" value="UniProtKB-UniRule"/>
</dbReference>
<dbReference type="EMBL" id="CP070497">
    <property type="protein sequence ID" value="QSB07139.1"/>
    <property type="molecule type" value="Genomic_DNA"/>
</dbReference>
<evidence type="ECO:0000313" key="13">
    <source>
        <dbReference type="EMBL" id="QSB07139.1"/>
    </source>
</evidence>
<evidence type="ECO:0000256" key="6">
    <source>
        <dbReference type="ARBA" id="ARBA00023014"/>
    </source>
</evidence>
<comment type="PTM">
    <text evidence="11">The Fe-S cluster can be nitrosylated by nitric oxide (NO).</text>
</comment>
<dbReference type="PANTHER" id="PTHR38839">
    <property type="entry name" value="TRANSCRIPTIONAL REGULATOR WHID-RELATED"/>
    <property type="match status" value="1"/>
</dbReference>
<keyword evidence="9 11" id="KW-1015">Disulfide bond</keyword>
<sequence length="107" mass="11425">MANRTVPVPGLPPVPKCARPGVRPEAWFPLSEESSEVTAASMRYARALCAGCPVVAECLETALTTGEDYGIWGGLTSPERRQILTARTTMDLLIPRLTAEENVAVAA</sequence>
<feature type="binding site" evidence="11">
    <location>
        <position position="49"/>
    </location>
    <ligand>
        <name>[4Fe-4S] cluster</name>
        <dbReference type="ChEBI" id="CHEBI:49883"/>
    </ligand>
</feature>
<evidence type="ECO:0000256" key="8">
    <source>
        <dbReference type="ARBA" id="ARBA00023125"/>
    </source>
</evidence>
<evidence type="ECO:0000313" key="14">
    <source>
        <dbReference type="Proteomes" id="UP000662939"/>
    </source>
</evidence>
<protein>
    <recommendedName>
        <fullName evidence="11">Transcriptional regulator WhiB</fullName>
    </recommendedName>
</protein>
<keyword evidence="8 11" id="KW-0238">DNA-binding</keyword>
<comment type="cofactor">
    <cofactor evidence="11">
        <name>[4Fe-4S] cluster</name>
        <dbReference type="ChEBI" id="CHEBI:49883"/>
    </cofactor>
    <text evidence="11">Binds 1 [4Fe-4S] cluster per subunit. Following nitrosylation of the [4Fe-4S] cluster binds 1 [4Fe-8(NO)] cluster per subunit.</text>
</comment>
<keyword evidence="4 11" id="KW-0479">Metal-binding</keyword>
<dbReference type="GO" id="GO:0035731">
    <property type="term" value="F:dinitrosyl-iron complex binding"/>
    <property type="evidence" value="ECO:0007669"/>
    <property type="project" value="UniProtKB-UniRule"/>
</dbReference>
<keyword evidence="7 11" id="KW-0805">Transcription regulation</keyword>
<evidence type="ECO:0000256" key="9">
    <source>
        <dbReference type="ARBA" id="ARBA00023157"/>
    </source>
</evidence>
<dbReference type="KEGG" id="nav:JQS30_16810"/>
<evidence type="ECO:0000256" key="1">
    <source>
        <dbReference type="ARBA" id="ARBA00004496"/>
    </source>
</evidence>
<dbReference type="GO" id="GO:0047134">
    <property type="term" value="F:protein-disulfide reductase [NAD(P)H] activity"/>
    <property type="evidence" value="ECO:0007669"/>
    <property type="project" value="TreeGrafter"/>
</dbReference>
<feature type="binding site" evidence="11">
    <location>
        <position position="17"/>
    </location>
    <ligand>
        <name>[4Fe-4S] cluster</name>
        <dbReference type="ChEBI" id="CHEBI:49883"/>
    </ligand>
</feature>
<proteinExistence type="inferred from homology"/>
<name>A0A895XV49_9ACTN</name>
<evidence type="ECO:0000259" key="12">
    <source>
        <dbReference type="PROSITE" id="PS51674"/>
    </source>
</evidence>
<gene>
    <name evidence="11" type="primary">whiB</name>
    <name evidence="13" type="ORF">JQS30_16810</name>
</gene>
<keyword evidence="3 11" id="KW-0004">4Fe-4S</keyword>
<dbReference type="AlphaFoldDB" id="A0A895XV49"/>
<feature type="domain" description="4Fe-4S Wbl-type" evidence="12">
    <location>
        <begin position="16"/>
        <end position="82"/>
    </location>
</feature>
<evidence type="ECO:0000256" key="10">
    <source>
        <dbReference type="ARBA" id="ARBA00023163"/>
    </source>
</evidence>
<keyword evidence="14" id="KW-1185">Reference proteome</keyword>
<organism evidence="13 14">
    <name type="scientific">Natronoglycomyces albus</name>
    <dbReference type="NCBI Taxonomy" id="2811108"/>
    <lineage>
        <taxon>Bacteria</taxon>
        <taxon>Bacillati</taxon>
        <taxon>Actinomycetota</taxon>
        <taxon>Actinomycetes</taxon>
        <taxon>Glycomycetales</taxon>
        <taxon>Glycomycetaceae</taxon>
        <taxon>Natronoglycomyces</taxon>
    </lineage>
</organism>
<evidence type="ECO:0000256" key="7">
    <source>
        <dbReference type="ARBA" id="ARBA00023015"/>
    </source>
</evidence>
<dbReference type="PROSITE" id="PS51674">
    <property type="entry name" value="4FE4S_WBL"/>
    <property type="match status" value="1"/>
</dbReference>
<dbReference type="HAMAP" id="MF_01479">
    <property type="entry name" value="WhiB"/>
    <property type="match status" value="1"/>
</dbReference>
<dbReference type="RefSeq" id="WP_213173134.1">
    <property type="nucleotide sequence ID" value="NZ_CP070497.1"/>
</dbReference>
<feature type="binding site" evidence="11">
    <location>
        <position position="58"/>
    </location>
    <ligand>
        <name>[4Fe-4S] cluster</name>
        <dbReference type="ChEBI" id="CHEBI:49883"/>
    </ligand>
</feature>
<keyword evidence="13" id="KW-0614">Plasmid</keyword>
<keyword evidence="5 11" id="KW-0408">Iron</keyword>
<comment type="PTM">
    <text evidence="11">Upon Fe-S cluster removal intramolecular disulfide bonds are formed.</text>
</comment>
<dbReference type="GO" id="GO:0046872">
    <property type="term" value="F:metal ion binding"/>
    <property type="evidence" value="ECO:0007669"/>
    <property type="project" value="UniProtKB-KW"/>
</dbReference>
<dbReference type="Pfam" id="PF02467">
    <property type="entry name" value="Whib"/>
    <property type="match status" value="1"/>
</dbReference>
<evidence type="ECO:0000256" key="4">
    <source>
        <dbReference type="ARBA" id="ARBA00022723"/>
    </source>
</evidence>
<evidence type="ECO:0000256" key="3">
    <source>
        <dbReference type="ARBA" id="ARBA00022485"/>
    </source>
</evidence>
<reference evidence="13" key="1">
    <citation type="submission" date="2021-02" db="EMBL/GenBank/DDBJ databases">
        <title>Natronoglycomyces albus gen. nov., sp. nov, a haloalkaliphilic actinobacterium from a soda solonchak soil.</title>
        <authorList>
            <person name="Sorokin D.Y."/>
            <person name="Khijniak T.V."/>
            <person name="Zakharycheva A.P."/>
            <person name="Boueva O.V."/>
            <person name="Ariskina E.V."/>
            <person name="Hahnke R.L."/>
            <person name="Bunk B."/>
            <person name="Sproer C."/>
            <person name="Schumann P."/>
            <person name="Evtushenko L.I."/>
            <person name="Kublanov I.V."/>
        </authorList>
    </citation>
    <scope>NUCLEOTIDE SEQUENCE</scope>
    <source>
        <strain evidence="13">DSM 106290</strain>
        <plasmid evidence="13">p2</plasmid>
    </source>
</reference>
<evidence type="ECO:0000256" key="11">
    <source>
        <dbReference type="HAMAP-Rule" id="MF_01479"/>
    </source>
</evidence>
<keyword evidence="10 11" id="KW-0804">Transcription</keyword>
<comment type="subcellular location">
    <subcellularLocation>
        <location evidence="1 11">Cytoplasm</location>
    </subcellularLocation>
</comment>
<dbReference type="GO" id="GO:0005737">
    <property type="term" value="C:cytoplasm"/>
    <property type="evidence" value="ECO:0007669"/>
    <property type="project" value="UniProtKB-SubCell"/>
</dbReference>
<comment type="similarity">
    <text evidence="2 11">Belongs to the WhiB family.</text>
</comment>
<dbReference type="GO" id="GO:0045892">
    <property type="term" value="P:negative regulation of DNA-templated transcription"/>
    <property type="evidence" value="ECO:0007669"/>
    <property type="project" value="TreeGrafter"/>
</dbReference>
<accession>A0A895XV49</accession>
<geneLocation type="plasmid" evidence="13 14">
    <name>p2</name>
</geneLocation>
<feature type="binding site" evidence="11">
    <location>
        <position position="52"/>
    </location>
    <ligand>
        <name>[4Fe-4S] cluster</name>
        <dbReference type="ChEBI" id="CHEBI:49883"/>
    </ligand>
</feature>
<dbReference type="GO" id="GO:0045454">
    <property type="term" value="P:cell redox homeostasis"/>
    <property type="evidence" value="ECO:0007669"/>
    <property type="project" value="TreeGrafter"/>
</dbReference>
<dbReference type="GO" id="GO:0051539">
    <property type="term" value="F:4 iron, 4 sulfur cluster binding"/>
    <property type="evidence" value="ECO:0007669"/>
    <property type="project" value="UniProtKB-UniRule"/>
</dbReference>
<keyword evidence="11" id="KW-0963">Cytoplasm</keyword>
<keyword evidence="6 11" id="KW-0411">Iron-sulfur</keyword>
<comment type="function">
    <text evidence="11">Acts as a transcriptional regulator. Probably redox-responsive. The apo- but not holo-form probably binds DNA.</text>
</comment>
<evidence type="ECO:0000256" key="5">
    <source>
        <dbReference type="ARBA" id="ARBA00023004"/>
    </source>
</evidence>
<dbReference type="InterPro" id="IPR003482">
    <property type="entry name" value="Whib"/>
</dbReference>
<dbReference type="InterPro" id="IPR034768">
    <property type="entry name" value="4FE4S_WBL"/>
</dbReference>
<dbReference type="Proteomes" id="UP000662939">
    <property type="component" value="Plasmid p2"/>
</dbReference>